<feature type="non-terminal residue" evidence="1">
    <location>
        <position position="1"/>
    </location>
</feature>
<proteinExistence type="predicted"/>
<name>A0A392NHM1_9FABA</name>
<organism evidence="1 2">
    <name type="scientific">Trifolium medium</name>
    <dbReference type="NCBI Taxonomy" id="97028"/>
    <lineage>
        <taxon>Eukaryota</taxon>
        <taxon>Viridiplantae</taxon>
        <taxon>Streptophyta</taxon>
        <taxon>Embryophyta</taxon>
        <taxon>Tracheophyta</taxon>
        <taxon>Spermatophyta</taxon>
        <taxon>Magnoliopsida</taxon>
        <taxon>eudicotyledons</taxon>
        <taxon>Gunneridae</taxon>
        <taxon>Pentapetalae</taxon>
        <taxon>rosids</taxon>
        <taxon>fabids</taxon>
        <taxon>Fabales</taxon>
        <taxon>Fabaceae</taxon>
        <taxon>Papilionoideae</taxon>
        <taxon>50 kb inversion clade</taxon>
        <taxon>NPAAA clade</taxon>
        <taxon>Hologalegina</taxon>
        <taxon>IRL clade</taxon>
        <taxon>Trifolieae</taxon>
        <taxon>Trifolium</taxon>
    </lineage>
</organism>
<comment type="caution">
    <text evidence="1">The sequence shown here is derived from an EMBL/GenBank/DDBJ whole genome shotgun (WGS) entry which is preliminary data.</text>
</comment>
<reference evidence="1 2" key="1">
    <citation type="journal article" date="2018" name="Front. Plant Sci.">
        <title>Red Clover (Trifolium pratense) and Zigzag Clover (T. medium) - A Picture of Genomic Similarities and Differences.</title>
        <authorList>
            <person name="Dluhosova J."/>
            <person name="Istvanek J."/>
            <person name="Nedelnik J."/>
            <person name="Repkova J."/>
        </authorList>
    </citation>
    <scope>NUCLEOTIDE SEQUENCE [LARGE SCALE GENOMIC DNA]</scope>
    <source>
        <strain evidence="2">cv. 10/8</strain>
        <tissue evidence="1">Leaf</tissue>
    </source>
</reference>
<dbReference type="EMBL" id="LXQA010040113">
    <property type="protein sequence ID" value="MCH99366.1"/>
    <property type="molecule type" value="Genomic_DNA"/>
</dbReference>
<accession>A0A392NHM1</accession>
<dbReference type="Proteomes" id="UP000265520">
    <property type="component" value="Unassembled WGS sequence"/>
</dbReference>
<evidence type="ECO:0000313" key="1">
    <source>
        <dbReference type="EMBL" id="MCH99366.1"/>
    </source>
</evidence>
<evidence type="ECO:0000313" key="2">
    <source>
        <dbReference type="Proteomes" id="UP000265520"/>
    </source>
</evidence>
<dbReference type="AlphaFoldDB" id="A0A392NHM1"/>
<keyword evidence="2" id="KW-1185">Reference proteome</keyword>
<sequence>RDRRLEERLLVHCEFATPLAGESRSTGALVVVANRAVIAIHHSCTSAIRI</sequence>
<protein>
    <submittedName>
        <fullName evidence="1">Uncharacterized protein</fullName>
    </submittedName>
</protein>